<dbReference type="PRINTS" id="PR00337">
    <property type="entry name" value="LEUILEVALBP"/>
</dbReference>
<dbReference type="Proteomes" id="UP000289200">
    <property type="component" value="Unassembled WGS sequence"/>
</dbReference>
<comment type="caution">
    <text evidence="7">The sequence shown here is derived from an EMBL/GenBank/DDBJ whole genome shotgun (WGS) entry which is preliminary data.</text>
</comment>
<evidence type="ECO:0000256" key="4">
    <source>
        <dbReference type="ARBA" id="ARBA00022970"/>
    </source>
</evidence>
<feature type="compositionally biased region" description="Polar residues" evidence="5">
    <location>
        <begin position="1"/>
        <end position="13"/>
    </location>
</feature>
<dbReference type="InterPro" id="IPR000709">
    <property type="entry name" value="Leu_Ile_Val-bd"/>
</dbReference>
<proteinExistence type="inferred from homology"/>
<evidence type="ECO:0000259" key="6">
    <source>
        <dbReference type="Pfam" id="PF13458"/>
    </source>
</evidence>
<dbReference type="OrthoDB" id="9768099at2"/>
<keyword evidence="8" id="KW-1185">Reference proteome</keyword>
<dbReference type="PANTHER" id="PTHR30483">
    <property type="entry name" value="LEUCINE-SPECIFIC-BINDING PROTEIN"/>
    <property type="match status" value="1"/>
</dbReference>
<evidence type="ECO:0000256" key="5">
    <source>
        <dbReference type="SAM" id="MobiDB-lite"/>
    </source>
</evidence>
<dbReference type="EMBL" id="UWOC01000203">
    <property type="protein sequence ID" value="VCU11216.1"/>
    <property type="molecule type" value="Genomic_DNA"/>
</dbReference>
<feature type="region of interest" description="Disordered" evidence="5">
    <location>
        <begin position="1"/>
        <end position="22"/>
    </location>
</feature>
<dbReference type="SUPFAM" id="SSF53822">
    <property type="entry name" value="Periplasmic binding protein-like I"/>
    <property type="match status" value="1"/>
</dbReference>
<dbReference type="AlphaFoldDB" id="A0A447D0Z9"/>
<dbReference type="Gene3D" id="3.40.50.2300">
    <property type="match status" value="2"/>
</dbReference>
<dbReference type="PANTHER" id="PTHR30483:SF6">
    <property type="entry name" value="PERIPLASMIC BINDING PROTEIN OF ABC TRANSPORTER FOR NATURAL AMINO ACIDS"/>
    <property type="match status" value="1"/>
</dbReference>
<organism evidence="7 8">
    <name type="scientific">Rhodoplanes serenus</name>
    <dbReference type="NCBI Taxonomy" id="200615"/>
    <lineage>
        <taxon>Bacteria</taxon>
        <taxon>Pseudomonadati</taxon>
        <taxon>Pseudomonadota</taxon>
        <taxon>Alphaproteobacteria</taxon>
        <taxon>Hyphomicrobiales</taxon>
        <taxon>Nitrobacteraceae</taxon>
        <taxon>Rhodoplanes</taxon>
    </lineage>
</organism>
<evidence type="ECO:0000313" key="7">
    <source>
        <dbReference type="EMBL" id="VCU11216.1"/>
    </source>
</evidence>
<dbReference type="InterPro" id="IPR028081">
    <property type="entry name" value="Leu-bd"/>
</dbReference>
<keyword evidence="2" id="KW-0813">Transport</keyword>
<dbReference type="GO" id="GO:0006865">
    <property type="term" value="P:amino acid transport"/>
    <property type="evidence" value="ECO:0007669"/>
    <property type="project" value="UniProtKB-KW"/>
</dbReference>
<gene>
    <name evidence="7" type="primary">braC_4</name>
    <name evidence="7" type="ORF">RHODGE_RHODGE_04747</name>
</gene>
<evidence type="ECO:0000313" key="8">
    <source>
        <dbReference type="Proteomes" id="UP000289200"/>
    </source>
</evidence>
<evidence type="ECO:0000256" key="2">
    <source>
        <dbReference type="ARBA" id="ARBA00022448"/>
    </source>
</evidence>
<dbReference type="RefSeq" id="WP_129611487.1">
    <property type="nucleotide sequence ID" value="NZ_UWOC01000203.1"/>
</dbReference>
<reference evidence="8" key="1">
    <citation type="submission" date="2018-10" db="EMBL/GenBank/DDBJ databases">
        <authorList>
            <person name="Peiro R."/>
            <person name="Begona"/>
            <person name="Cbmso G."/>
            <person name="Lopez M."/>
            <person name="Gonzalez S."/>
            <person name="Sacristan E."/>
            <person name="Castillo E."/>
        </authorList>
    </citation>
    <scope>NUCLEOTIDE SEQUENCE [LARGE SCALE GENOMIC DNA]</scope>
</reference>
<sequence length="409" mass="43069">MHTKTVKTASPSSCGRRVGSPPRASTTAAGLIAAGVLATALSTGPVAAQETIKIGVSQPLTGAFAASGNYVAQGARIAEDEINAAGGVLGKKIQLVIEDNKSNPTEAVATVEKLIVRDKVPVIMGAWSSTLTLAVMPKMQEYKVPLVVETSSSGKITTAGNPYVFRISPTSEMEAMSFRPLVAKLGIKKADFLNTNNDFGIGSATEFAKMLKAEGVQVGVLETMDPKANDFSAQLTRIKASGGDTLFVTTAVEQNTLILKQAKELQLKARIVTTGGSNSPDQLVTQAGDAANGSYHTVFFPPWFPDVVKNPDAAKRYMAEWKKRGHEPGGLTEGFRGYDGIFTAVEAIKVAGKAEPAAIKDALWKVKVPGVYGDIAFIKQGPAGSESGQNQPTVYLVKIDGGKVVKPEF</sequence>
<feature type="domain" description="Leucine-binding protein" evidence="6">
    <location>
        <begin position="51"/>
        <end position="402"/>
    </location>
</feature>
<dbReference type="InterPro" id="IPR051010">
    <property type="entry name" value="BCAA_transport"/>
</dbReference>
<keyword evidence="4" id="KW-0029">Amino-acid transport</keyword>
<protein>
    <submittedName>
        <fullName evidence="7">Leucine-, isoleucine-, valine-, threonine-, and alanine-binding protein</fullName>
    </submittedName>
</protein>
<evidence type="ECO:0000256" key="3">
    <source>
        <dbReference type="ARBA" id="ARBA00022729"/>
    </source>
</evidence>
<evidence type="ECO:0000256" key="1">
    <source>
        <dbReference type="ARBA" id="ARBA00010062"/>
    </source>
</evidence>
<dbReference type="Pfam" id="PF13458">
    <property type="entry name" value="Peripla_BP_6"/>
    <property type="match status" value="1"/>
</dbReference>
<dbReference type="CDD" id="cd19980">
    <property type="entry name" value="PBP1_ABC_ligand_binding-like"/>
    <property type="match status" value="1"/>
</dbReference>
<comment type="similarity">
    <text evidence="1">Belongs to the leucine-binding protein family.</text>
</comment>
<keyword evidence="3" id="KW-0732">Signal</keyword>
<accession>A0A447D0Z9</accession>
<dbReference type="InterPro" id="IPR028082">
    <property type="entry name" value="Peripla_BP_I"/>
</dbReference>
<name>A0A447D0Z9_9BRAD</name>